<keyword evidence="2" id="KW-0964">Secreted</keyword>
<dbReference type="SUPFAM" id="SSF48056">
    <property type="entry name" value="Di-copper centre-containing domain"/>
    <property type="match status" value="1"/>
</dbReference>
<comment type="similarity">
    <text evidence="4">Belongs to the hemocyanin family.</text>
</comment>
<dbReference type="OrthoDB" id="6371642at2759"/>
<keyword evidence="5" id="KW-0732">Signal</keyword>
<dbReference type="PROSITE" id="PS00210">
    <property type="entry name" value="HEMOCYANIN_2"/>
    <property type="match status" value="1"/>
</dbReference>
<feature type="domain" description="Hemocyanin N-terminal" evidence="7">
    <location>
        <begin position="34"/>
        <end position="156"/>
    </location>
</feature>
<protein>
    <submittedName>
        <fullName evidence="10">Sex-specific storage-protein 2</fullName>
    </submittedName>
</protein>
<dbReference type="PANTHER" id="PTHR11511">
    <property type="entry name" value="LARVAL STORAGE PROTEIN/PHENOLOXIDASE"/>
    <property type="match status" value="1"/>
</dbReference>
<dbReference type="InterPro" id="IPR005204">
    <property type="entry name" value="Hemocyanin_N"/>
</dbReference>
<evidence type="ECO:0000259" key="8">
    <source>
        <dbReference type="Pfam" id="PF03723"/>
    </source>
</evidence>
<accession>A0A6J2KNF6</accession>
<evidence type="ECO:0000256" key="3">
    <source>
        <dbReference type="ARBA" id="ARBA00022761"/>
    </source>
</evidence>
<evidence type="ECO:0000313" key="9">
    <source>
        <dbReference type="Proteomes" id="UP000504629"/>
    </source>
</evidence>
<dbReference type="CTD" id="6668"/>
<dbReference type="GO" id="GO:0005615">
    <property type="term" value="C:extracellular space"/>
    <property type="evidence" value="ECO:0007669"/>
    <property type="project" value="UniProtKB-ARBA"/>
</dbReference>
<keyword evidence="9" id="KW-1185">Reference proteome</keyword>
<dbReference type="Pfam" id="PF03723">
    <property type="entry name" value="Hemocyanin_C"/>
    <property type="match status" value="1"/>
</dbReference>
<evidence type="ECO:0000256" key="4">
    <source>
        <dbReference type="ARBA" id="ARBA00038082"/>
    </source>
</evidence>
<feature type="domain" description="Hemocyanin middle" evidence="6">
    <location>
        <begin position="161"/>
        <end position="437"/>
    </location>
</feature>
<dbReference type="GO" id="GO:0045735">
    <property type="term" value="F:nutrient reservoir activity"/>
    <property type="evidence" value="ECO:0007669"/>
    <property type="project" value="UniProtKB-KW"/>
</dbReference>
<dbReference type="PANTHER" id="PTHR11511:SF5">
    <property type="entry name" value="FAT-BODY PROTEIN 1-RELATED"/>
    <property type="match status" value="1"/>
</dbReference>
<gene>
    <name evidence="10" type="primary">LOC114251565</name>
</gene>
<dbReference type="SUPFAM" id="SSF48050">
    <property type="entry name" value="Hemocyanin, N-terminal domain"/>
    <property type="match status" value="1"/>
</dbReference>
<evidence type="ECO:0000259" key="6">
    <source>
        <dbReference type="Pfam" id="PF00372"/>
    </source>
</evidence>
<dbReference type="Gene3D" id="1.20.1370.10">
    <property type="entry name" value="Hemocyanin, N-terminal domain"/>
    <property type="match status" value="1"/>
</dbReference>
<comment type="subcellular location">
    <subcellularLocation>
        <location evidence="1">Secreted</location>
    </subcellularLocation>
</comment>
<organism evidence="9 10">
    <name type="scientific">Bombyx mandarina</name>
    <name type="common">Wild silk moth</name>
    <name type="synonym">Wild silkworm</name>
    <dbReference type="NCBI Taxonomy" id="7092"/>
    <lineage>
        <taxon>Eukaryota</taxon>
        <taxon>Metazoa</taxon>
        <taxon>Ecdysozoa</taxon>
        <taxon>Arthropoda</taxon>
        <taxon>Hexapoda</taxon>
        <taxon>Insecta</taxon>
        <taxon>Pterygota</taxon>
        <taxon>Neoptera</taxon>
        <taxon>Endopterygota</taxon>
        <taxon>Lepidoptera</taxon>
        <taxon>Glossata</taxon>
        <taxon>Ditrysia</taxon>
        <taxon>Bombycoidea</taxon>
        <taxon>Bombycidae</taxon>
        <taxon>Bombycinae</taxon>
        <taxon>Bombyx</taxon>
    </lineage>
</organism>
<dbReference type="RefSeq" id="XP_028041684.1">
    <property type="nucleotide sequence ID" value="XM_028185883.1"/>
</dbReference>
<dbReference type="Proteomes" id="UP000504629">
    <property type="component" value="Unplaced"/>
</dbReference>
<evidence type="ECO:0000313" key="10">
    <source>
        <dbReference type="RefSeq" id="XP_028041684.1"/>
    </source>
</evidence>
<dbReference type="PROSITE" id="PS00209">
    <property type="entry name" value="HEMOCYANIN_1"/>
    <property type="match status" value="1"/>
</dbReference>
<dbReference type="GeneID" id="114251565"/>
<proteinExistence type="inferred from homology"/>
<evidence type="ECO:0000256" key="1">
    <source>
        <dbReference type="ARBA" id="ARBA00004613"/>
    </source>
</evidence>
<feature type="chain" id="PRO_5026806182" evidence="5">
    <location>
        <begin position="19"/>
        <end position="703"/>
    </location>
</feature>
<dbReference type="SUPFAM" id="SSF81296">
    <property type="entry name" value="E set domains"/>
    <property type="match status" value="1"/>
</dbReference>
<dbReference type="InterPro" id="IPR013788">
    <property type="entry name" value="Hemocyanin/hexamerin"/>
</dbReference>
<evidence type="ECO:0000256" key="2">
    <source>
        <dbReference type="ARBA" id="ARBA00022525"/>
    </source>
</evidence>
<evidence type="ECO:0000256" key="5">
    <source>
        <dbReference type="SAM" id="SignalP"/>
    </source>
</evidence>
<name>A0A6J2KNF6_BOMMA</name>
<feature type="domain" description="Hemocyanin C-terminal" evidence="8">
    <location>
        <begin position="447"/>
        <end position="679"/>
    </location>
</feature>
<dbReference type="AlphaFoldDB" id="A0A6J2KNF6"/>
<dbReference type="InterPro" id="IPR036697">
    <property type="entry name" value="Hemocyanin_N_sf"/>
</dbReference>
<dbReference type="InterPro" id="IPR037020">
    <property type="entry name" value="Hemocyanin_C_sf"/>
</dbReference>
<dbReference type="InterPro" id="IPR000896">
    <property type="entry name" value="Hemocyanin/hexamerin_mid_dom"/>
</dbReference>
<dbReference type="InterPro" id="IPR014756">
    <property type="entry name" value="Ig_E-set"/>
</dbReference>
<keyword evidence="3" id="KW-0758">Storage protein</keyword>
<dbReference type="Gene3D" id="1.10.1280.10">
    <property type="entry name" value="Di-copper center containing domain from catechol oxidase"/>
    <property type="match status" value="1"/>
</dbReference>
<sequence>MKSVLILAGLVAVALSSAVPKPSTIKTKNVDAVFVEKQKKILSFFQDVSQLNTDDEYYKIGKDYDIEMNMDNYTNKKAVEEFLKMYRTGFMPKNLEFSVFYDKMRDEAIALFHLFYYAKDFETFYKTACFARVHLNQGQFLYAFYIAVIQRSDCHGFVVPAPYEVYPKMFMNMEVLQKIYVTKMQDGLINPEAAAKYGIHKENDYFVYKANYSNAVLYNNEEQRLTYFTEDIGMNAYYYYFHSHLPFWWTSEKYGALKERRGEVYFYFYQQLLARYYFERLTNGLGKIPEFSWYSPIKTGYYPLMLTKFTPFAQRPDYYNLHTEENYERVRFLDTYEKTFVQFLQKDHFEAFGQKIDFHDPKAINFVGNYWQDNADLYGEEVTKDYQRSYEVFARRVLGAAPMPFDKYTFMPSAMDFYQTSLRDPAFYQLYNRIVEYIVEFKQYLKPYTQDKLYFDGVKITDVKVDKLTTFFENFEFDASNSVYFSKEEIKNNHVHDVKVRQPRLNHSPFNVNIEVDSNVASDAVVKIFLAPKYDDNGIPLTLEDNWMKFFELDWFTTKLTAGQNKIIRNSNEFVIFKEDSVPMTEIMKMLDEGKVPFDMSEEFCYMPKRLMLPRGTEGGFPFQLFVFVYPFDNKGKDLAPFESFVLDNKPLGFPLDRPVVDALFKVPNMYFKDIFIYHEGERFPYKFNLPSYDTQSNVVPKN</sequence>
<dbReference type="Gene3D" id="2.60.40.1520">
    <property type="entry name" value="Hemocyanin, C-terminal domain"/>
    <property type="match status" value="1"/>
</dbReference>
<dbReference type="PRINTS" id="PR00187">
    <property type="entry name" value="HAEMOCYANIN"/>
</dbReference>
<dbReference type="KEGG" id="bman:114251565"/>
<feature type="signal peptide" evidence="5">
    <location>
        <begin position="1"/>
        <end position="18"/>
    </location>
</feature>
<dbReference type="Pfam" id="PF00372">
    <property type="entry name" value="Hemocyanin_M"/>
    <property type="match status" value="1"/>
</dbReference>
<dbReference type="InterPro" id="IPR008922">
    <property type="entry name" value="Di-copper_centre_dom_sf"/>
</dbReference>
<reference evidence="10" key="1">
    <citation type="submission" date="2025-08" db="UniProtKB">
        <authorList>
            <consortium name="RefSeq"/>
        </authorList>
    </citation>
    <scope>IDENTIFICATION</scope>
    <source>
        <tissue evidence="10">Silk gland</tissue>
    </source>
</reference>
<dbReference type="Pfam" id="PF03722">
    <property type="entry name" value="Hemocyanin_N"/>
    <property type="match status" value="1"/>
</dbReference>
<evidence type="ECO:0000259" key="7">
    <source>
        <dbReference type="Pfam" id="PF03722"/>
    </source>
</evidence>
<dbReference type="InterPro" id="IPR005203">
    <property type="entry name" value="Hemocyanin_C"/>
</dbReference>